<name>A0AAV6KX84_9ERIC</name>
<comment type="caution">
    <text evidence="2">The sequence shown here is derived from an EMBL/GenBank/DDBJ whole genome shotgun (WGS) entry which is preliminary data.</text>
</comment>
<evidence type="ECO:0000256" key="1">
    <source>
        <dbReference type="SAM" id="MobiDB-lite"/>
    </source>
</evidence>
<accession>A0AAV6KX84</accession>
<dbReference type="EMBL" id="JACTNZ010000003">
    <property type="protein sequence ID" value="KAG5557256.1"/>
    <property type="molecule type" value="Genomic_DNA"/>
</dbReference>
<gene>
    <name evidence="2" type="ORF">RHGRI_007501</name>
</gene>
<evidence type="ECO:0000313" key="2">
    <source>
        <dbReference type="EMBL" id="KAG5557256.1"/>
    </source>
</evidence>
<feature type="region of interest" description="Disordered" evidence="1">
    <location>
        <begin position="22"/>
        <end position="111"/>
    </location>
</feature>
<evidence type="ECO:0000313" key="3">
    <source>
        <dbReference type="Proteomes" id="UP000823749"/>
    </source>
</evidence>
<dbReference type="Proteomes" id="UP000823749">
    <property type="component" value="Chromosome 3"/>
</dbReference>
<proteinExistence type="predicted"/>
<protein>
    <recommendedName>
        <fullName evidence="4">Glycine-rich protein</fullName>
    </recommendedName>
</protein>
<reference evidence="2" key="1">
    <citation type="submission" date="2020-08" db="EMBL/GenBank/DDBJ databases">
        <title>Plant Genome Project.</title>
        <authorList>
            <person name="Zhang R.-G."/>
        </authorList>
    </citation>
    <scope>NUCLEOTIDE SEQUENCE</scope>
    <source>
        <strain evidence="2">WSP0</strain>
        <tissue evidence="2">Leaf</tissue>
    </source>
</reference>
<dbReference type="AlphaFoldDB" id="A0AAV6KX84"/>
<feature type="compositionally biased region" description="Basic and acidic residues" evidence="1">
    <location>
        <begin position="70"/>
        <end position="83"/>
    </location>
</feature>
<feature type="compositionally biased region" description="Gly residues" evidence="1">
    <location>
        <begin position="55"/>
        <end position="64"/>
    </location>
</feature>
<evidence type="ECO:0008006" key="4">
    <source>
        <dbReference type="Google" id="ProtNLM"/>
    </source>
</evidence>
<feature type="compositionally biased region" description="Gly residues" evidence="1">
    <location>
        <begin position="88"/>
        <end position="104"/>
    </location>
</feature>
<keyword evidence="3" id="KW-1185">Reference proteome</keyword>
<organism evidence="2 3">
    <name type="scientific">Rhododendron griersonianum</name>
    <dbReference type="NCBI Taxonomy" id="479676"/>
    <lineage>
        <taxon>Eukaryota</taxon>
        <taxon>Viridiplantae</taxon>
        <taxon>Streptophyta</taxon>
        <taxon>Embryophyta</taxon>
        <taxon>Tracheophyta</taxon>
        <taxon>Spermatophyta</taxon>
        <taxon>Magnoliopsida</taxon>
        <taxon>eudicotyledons</taxon>
        <taxon>Gunneridae</taxon>
        <taxon>Pentapetalae</taxon>
        <taxon>asterids</taxon>
        <taxon>Ericales</taxon>
        <taxon>Ericaceae</taxon>
        <taxon>Ericoideae</taxon>
        <taxon>Rhodoreae</taxon>
        <taxon>Rhododendron</taxon>
    </lineage>
</organism>
<sequence>MEDVRRSPFTAATWWWWFTIGPIPTRPTASVSRPRRDSRRLSSYPAGAGDSIGWAAGGEGGRAAGMGIRSETEMTKEREKGRGEGLLWSGGGRGNGFGGGGERGWGSSSPL</sequence>